<dbReference type="PROSITE" id="PS00397">
    <property type="entry name" value="RECOMBINASES_1"/>
    <property type="match status" value="1"/>
</dbReference>
<feature type="domain" description="Resolvase/invertase-type recombinase catalytic" evidence="2">
    <location>
        <begin position="3"/>
        <end position="60"/>
    </location>
</feature>
<gene>
    <name evidence="3" type="ORF">KPL37_13675</name>
</gene>
<reference evidence="3 4" key="1">
    <citation type="submission" date="2021-06" db="EMBL/GenBank/DDBJ databases">
        <title>Clostridia strains as spoilage organisms.</title>
        <authorList>
            <person name="Wambui J."/>
            <person name="Stephan R."/>
            <person name="Stevens M.J.A."/>
        </authorList>
    </citation>
    <scope>NUCLEOTIDE SEQUENCE [LARGE SCALE GENOMIC DNA]</scope>
    <source>
        <strain evidence="3 4">DSM 14204</strain>
    </source>
</reference>
<feature type="active site" description="O-(5'-phospho-DNA)-serine intermediate" evidence="1">
    <location>
        <position position="11"/>
    </location>
</feature>
<proteinExistence type="predicted"/>
<dbReference type="InterPro" id="IPR006119">
    <property type="entry name" value="Resolv_N"/>
</dbReference>
<evidence type="ECO:0000256" key="1">
    <source>
        <dbReference type="PROSITE-ProRule" id="PRU10137"/>
    </source>
</evidence>
<dbReference type="InterPro" id="IPR006118">
    <property type="entry name" value="Recombinase_CS"/>
</dbReference>
<protein>
    <submittedName>
        <fullName evidence="3">Recombinase family protein</fullName>
    </submittedName>
</protein>
<comment type="caution">
    <text evidence="3">The sequence shown here is derived from an EMBL/GenBank/DDBJ whole genome shotgun (WGS) entry which is preliminary data.</text>
</comment>
<dbReference type="PROSITE" id="PS51736">
    <property type="entry name" value="RECOMBINASES_3"/>
    <property type="match status" value="1"/>
</dbReference>
<evidence type="ECO:0000313" key="4">
    <source>
        <dbReference type="Proteomes" id="UP000776252"/>
    </source>
</evidence>
<organism evidence="3 4">
    <name type="scientific">Clostridium frigoris</name>
    <dbReference type="NCBI Taxonomy" id="205327"/>
    <lineage>
        <taxon>Bacteria</taxon>
        <taxon>Bacillati</taxon>
        <taxon>Bacillota</taxon>
        <taxon>Clostridia</taxon>
        <taxon>Eubacteriales</taxon>
        <taxon>Clostridiaceae</taxon>
        <taxon>Clostridium</taxon>
    </lineage>
</organism>
<evidence type="ECO:0000259" key="2">
    <source>
        <dbReference type="PROSITE" id="PS51736"/>
    </source>
</evidence>
<name>A0ABS6BV33_9CLOT</name>
<keyword evidence="4" id="KW-1185">Reference proteome</keyword>
<dbReference type="RefSeq" id="WP_216150248.1">
    <property type="nucleotide sequence ID" value="NZ_JAHLDV010000035.1"/>
</dbReference>
<dbReference type="Proteomes" id="UP000776252">
    <property type="component" value="Unassembled WGS sequence"/>
</dbReference>
<accession>A0ABS6BV33</accession>
<evidence type="ECO:0000313" key="3">
    <source>
        <dbReference type="EMBL" id="MBU3160790.1"/>
    </source>
</evidence>
<dbReference type="EMBL" id="JAHLDV010000035">
    <property type="protein sequence ID" value="MBU3160790.1"/>
    <property type="molecule type" value="Genomic_DNA"/>
</dbReference>
<sequence length="60" mass="7048">MEKAFGYVRVSTSTQVEKGIGLKKQPQEIEKYCKDNSLELVKIFSDEDVTWYEYRQIGIK</sequence>
<dbReference type="Pfam" id="PF00239">
    <property type="entry name" value="Resolvase"/>
    <property type="match status" value="1"/>
</dbReference>